<protein>
    <recommendedName>
        <fullName evidence="3">OsmC-like protein</fullName>
    </recommendedName>
</protein>
<dbReference type="Pfam" id="PF02566">
    <property type="entry name" value="OsmC"/>
    <property type="match status" value="1"/>
</dbReference>
<dbReference type="InterPro" id="IPR036102">
    <property type="entry name" value="OsmC/Ohrsf"/>
</dbReference>
<gene>
    <name evidence="1" type="ORF">GCM10023203_04670</name>
</gene>
<name>A0ABP9DUL2_9PSEU</name>
<dbReference type="RefSeq" id="WP_274230996.1">
    <property type="nucleotide sequence ID" value="NZ_BAABHQ010000001.1"/>
</dbReference>
<dbReference type="SUPFAM" id="SSF82784">
    <property type="entry name" value="OsmC-like"/>
    <property type="match status" value="1"/>
</dbReference>
<dbReference type="InterPro" id="IPR003718">
    <property type="entry name" value="OsmC/Ohr_fam"/>
</dbReference>
<proteinExistence type="predicted"/>
<dbReference type="EMBL" id="BAABHQ010000001">
    <property type="protein sequence ID" value="GAA4860488.1"/>
    <property type="molecule type" value="Genomic_DNA"/>
</dbReference>
<evidence type="ECO:0008006" key="3">
    <source>
        <dbReference type="Google" id="ProtNLM"/>
    </source>
</evidence>
<reference evidence="2" key="1">
    <citation type="journal article" date="2019" name="Int. J. Syst. Evol. Microbiol.">
        <title>The Global Catalogue of Microorganisms (GCM) 10K type strain sequencing project: providing services to taxonomists for standard genome sequencing and annotation.</title>
        <authorList>
            <consortium name="The Broad Institute Genomics Platform"/>
            <consortium name="The Broad Institute Genome Sequencing Center for Infectious Disease"/>
            <person name="Wu L."/>
            <person name="Ma J."/>
        </authorList>
    </citation>
    <scope>NUCLEOTIDE SEQUENCE [LARGE SCALE GENOMIC DNA]</scope>
    <source>
        <strain evidence="2">JCM 17983</strain>
    </source>
</reference>
<dbReference type="Proteomes" id="UP001500457">
    <property type="component" value="Unassembled WGS sequence"/>
</dbReference>
<evidence type="ECO:0000313" key="1">
    <source>
        <dbReference type="EMBL" id="GAA4860488.1"/>
    </source>
</evidence>
<dbReference type="InterPro" id="IPR015946">
    <property type="entry name" value="KH_dom-like_a/b"/>
</dbReference>
<dbReference type="Gene3D" id="3.30.300.20">
    <property type="match status" value="1"/>
</dbReference>
<accession>A0ABP9DUL2</accession>
<sequence>MDAPTVWARGHLADGDGRVVHVDVNGLPVACTVPADDDVPEGATSYGLLAASLSSCTAMSVRTFLQRWECDGSDVEVDVAFESSSPPVMHRRVRLTAPLDEDARRQLASVVDSTPVTILLRDALVIVTQLDVRTP</sequence>
<organism evidence="1 2">
    <name type="scientific">Actinomycetospora straminea</name>
    <dbReference type="NCBI Taxonomy" id="663607"/>
    <lineage>
        <taxon>Bacteria</taxon>
        <taxon>Bacillati</taxon>
        <taxon>Actinomycetota</taxon>
        <taxon>Actinomycetes</taxon>
        <taxon>Pseudonocardiales</taxon>
        <taxon>Pseudonocardiaceae</taxon>
        <taxon>Actinomycetospora</taxon>
    </lineage>
</organism>
<comment type="caution">
    <text evidence="1">The sequence shown here is derived from an EMBL/GenBank/DDBJ whole genome shotgun (WGS) entry which is preliminary data.</text>
</comment>
<evidence type="ECO:0000313" key="2">
    <source>
        <dbReference type="Proteomes" id="UP001500457"/>
    </source>
</evidence>
<keyword evidence="2" id="KW-1185">Reference proteome</keyword>